<proteinExistence type="predicted"/>
<dbReference type="EMBL" id="BAAFGK010000001">
    <property type="protein sequence ID" value="GAB0055766.1"/>
    <property type="molecule type" value="Genomic_DNA"/>
</dbReference>
<evidence type="ECO:0000313" key="2">
    <source>
        <dbReference type="EMBL" id="GAB0055766.1"/>
    </source>
</evidence>
<dbReference type="Proteomes" id="UP001628193">
    <property type="component" value="Unassembled WGS sequence"/>
</dbReference>
<name>A0ABQ0C4G1_9PROT</name>
<evidence type="ECO:0000256" key="1">
    <source>
        <dbReference type="SAM" id="Phobius"/>
    </source>
</evidence>
<keyword evidence="3" id="KW-1185">Reference proteome</keyword>
<organism evidence="2 3">
    <name type="scientific">Candidatus Magnetaquiglobus chichijimensis</name>
    <dbReference type="NCBI Taxonomy" id="3141448"/>
    <lineage>
        <taxon>Bacteria</taxon>
        <taxon>Pseudomonadati</taxon>
        <taxon>Pseudomonadota</taxon>
        <taxon>Magnetococcia</taxon>
        <taxon>Magnetococcales</taxon>
        <taxon>Candidatus Magnetaquicoccaceae</taxon>
        <taxon>Candidatus Magnetaquiglobus</taxon>
    </lineage>
</organism>
<comment type="caution">
    <text evidence="2">The sequence shown here is derived from an EMBL/GenBank/DDBJ whole genome shotgun (WGS) entry which is preliminary data.</text>
</comment>
<evidence type="ECO:0000313" key="3">
    <source>
        <dbReference type="Proteomes" id="UP001628193"/>
    </source>
</evidence>
<reference evidence="2 3" key="1">
    <citation type="submission" date="2024-05" db="EMBL/GenBank/DDBJ databases">
        <authorList>
            <consortium name="Candidatus Magnetaquicoccaceae bacterium FCR-1 genome sequencing consortium"/>
            <person name="Shimoshige H."/>
            <person name="Shimamura S."/>
            <person name="Taoka A."/>
            <person name="Kobayashi H."/>
            <person name="Maekawa T."/>
        </authorList>
    </citation>
    <scope>NUCLEOTIDE SEQUENCE [LARGE SCALE GENOMIC DNA]</scope>
    <source>
        <strain evidence="2 3">FCR-1</strain>
    </source>
</reference>
<protein>
    <submittedName>
        <fullName evidence="2">Uncharacterized protein</fullName>
    </submittedName>
</protein>
<accession>A0ABQ0C4G1</accession>
<keyword evidence="1" id="KW-1133">Transmembrane helix</keyword>
<gene>
    <name evidence="2" type="ORF">SIID45300_00062</name>
</gene>
<feature type="transmembrane region" description="Helical" evidence="1">
    <location>
        <begin position="23"/>
        <end position="41"/>
    </location>
</feature>
<keyword evidence="1" id="KW-0472">Membrane</keyword>
<reference evidence="2 3" key="2">
    <citation type="submission" date="2024-09" db="EMBL/GenBank/DDBJ databases">
        <title>Draft genome sequence of Candidatus Magnetaquicoccaceae bacterium FCR-1.</title>
        <authorList>
            <person name="Shimoshige H."/>
            <person name="Shimamura S."/>
            <person name="Taoka A."/>
            <person name="Kobayashi H."/>
            <person name="Maekawa T."/>
        </authorList>
    </citation>
    <scope>NUCLEOTIDE SEQUENCE [LARGE SCALE GENOMIC DNA]</scope>
    <source>
        <strain evidence="2 3">FCR-1</strain>
    </source>
</reference>
<sequence>MEHPSFDRGSALSIFKSDRLEDIAALVAALVIAVGVLLVIGHG</sequence>
<keyword evidence="1" id="KW-0812">Transmembrane</keyword>
<dbReference type="RefSeq" id="WP_420903478.1">
    <property type="nucleotide sequence ID" value="NZ_BAAFGK010000001.1"/>
</dbReference>